<evidence type="ECO:0000256" key="9">
    <source>
        <dbReference type="HAMAP-Rule" id="MF_00161"/>
    </source>
</evidence>
<comment type="similarity">
    <text evidence="1 9 11">Belongs to the peptidase A8 family.</text>
</comment>
<dbReference type="PROSITE" id="PS00855">
    <property type="entry name" value="SPASE_II"/>
    <property type="match status" value="1"/>
</dbReference>
<keyword evidence="2 9" id="KW-1003">Cell membrane</keyword>
<dbReference type="PANTHER" id="PTHR33695:SF1">
    <property type="entry name" value="LIPOPROTEIN SIGNAL PEPTIDASE"/>
    <property type="match status" value="1"/>
</dbReference>
<evidence type="ECO:0000256" key="1">
    <source>
        <dbReference type="ARBA" id="ARBA00006139"/>
    </source>
</evidence>
<dbReference type="EC" id="3.4.23.36" evidence="9"/>
<evidence type="ECO:0000256" key="10">
    <source>
        <dbReference type="RuleBase" id="RU000594"/>
    </source>
</evidence>
<comment type="subcellular location">
    <subcellularLocation>
        <location evidence="9">Cell membrane</location>
        <topology evidence="9">Multi-pass membrane protein</topology>
    </subcellularLocation>
</comment>
<feature type="active site" evidence="9">
    <location>
        <position position="131"/>
    </location>
</feature>
<keyword evidence="13" id="KW-1185">Reference proteome</keyword>
<protein>
    <recommendedName>
        <fullName evidence="9">Lipoprotein signal peptidase</fullName>
        <ecNumber evidence="9">3.4.23.36</ecNumber>
    </recommendedName>
    <alternativeName>
        <fullName evidence="9">Prolipoprotein signal peptidase</fullName>
    </alternativeName>
    <alternativeName>
        <fullName evidence="9">Signal peptidase II</fullName>
        <shortName evidence="9">SPase II</shortName>
    </alternativeName>
</protein>
<accession>A0A1C3VVR2</accession>
<comment type="pathway">
    <text evidence="9">Protein modification; lipoprotein biosynthesis (signal peptide cleavage).</text>
</comment>
<dbReference type="GO" id="GO:0006508">
    <property type="term" value="P:proteolysis"/>
    <property type="evidence" value="ECO:0007669"/>
    <property type="project" value="UniProtKB-KW"/>
</dbReference>
<keyword evidence="3 9" id="KW-0645">Protease</keyword>
<evidence type="ECO:0000256" key="2">
    <source>
        <dbReference type="ARBA" id="ARBA00022475"/>
    </source>
</evidence>
<keyword evidence="6 9" id="KW-0378">Hydrolase</keyword>
<dbReference type="UniPathway" id="UPA00665"/>
<dbReference type="OrthoDB" id="9810259at2"/>
<feature type="transmembrane region" description="Helical" evidence="9">
    <location>
        <begin position="103"/>
        <end position="121"/>
    </location>
</feature>
<evidence type="ECO:0000256" key="8">
    <source>
        <dbReference type="ARBA" id="ARBA00023136"/>
    </source>
</evidence>
<feature type="transmembrane region" description="Helical" evidence="9">
    <location>
        <begin position="20"/>
        <end position="41"/>
    </location>
</feature>
<dbReference type="RefSeq" id="WP_075855420.1">
    <property type="nucleotide sequence ID" value="NZ_FMAC01000008.1"/>
</dbReference>
<keyword evidence="4 9" id="KW-0812">Transmembrane</keyword>
<dbReference type="EMBL" id="FMAC01000008">
    <property type="protein sequence ID" value="SCB31882.1"/>
    <property type="molecule type" value="Genomic_DNA"/>
</dbReference>
<evidence type="ECO:0000256" key="7">
    <source>
        <dbReference type="ARBA" id="ARBA00022989"/>
    </source>
</evidence>
<feature type="transmembrane region" description="Helical" evidence="9">
    <location>
        <begin position="53"/>
        <end position="72"/>
    </location>
</feature>
<comment type="function">
    <text evidence="9 10">This protein specifically catalyzes the removal of signal peptides from prolipoproteins.</text>
</comment>
<evidence type="ECO:0000256" key="6">
    <source>
        <dbReference type="ARBA" id="ARBA00022801"/>
    </source>
</evidence>
<feature type="active site" evidence="9">
    <location>
        <position position="149"/>
    </location>
</feature>
<keyword evidence="7 9" id="KW-1133">Transmembrane helix</keyword>
<organism evidence="12 13">
    <name type="scientific">Rhizobium hainanense</name>
    <dbReference type="NCBI Taxonomy" id="52131"/>
    <lineage>
        <taxon>Bacteria</taxon>
        <taxon>Pseudomonadati</taxon>
        <taxon>Pseudomonadota</taxon>
        <taxon>Alphaproteobacteria</taxon>
        <taxon>Hyphomicrobiales</taxon>
        <taxon>Rhizobiaceae</taxon>
        <taxon>Rhizobium/Agrobacterium group</taxon>
        <taxon>Rhizobium</taxon>
    </lineage>
</organism>
<dbReference type="Proteomes" id="UP000186228">
    <property type="component" value="Unassembled WGS sequence"/>
</dbReference>
<dbReference type="Pfam" id="PF01252">
    <property type="entry name" value="Peptidase_A8"/>
    <property type="match status" value="1"/>
</dbReference>
<feature type="transmembrane region" description="Helical" evidence="9">
    <location>
        <begin position="78"/>
        <end position="96"/>
    </location>
</feature>
<dbReference type="PRINTS" id="PR00781">
    <property type="entry name" value="LIPOSIGPTASE"/>
</dbReference>
<evidence type="ECO:0000313" key="13">
    <source>
        <dbReference type="Proteomes" id="UP000186228"/>
    </source>
</evidence>
<evidence type="ECO:0000313" key="12">
    <source>
        <dbReference type="EMBL" id="SCB31882.1"/>
    </source>
</evidence>
<evidence type="ECO:0000256" key="5">
    <source>
        <dbReference type="ARBA" id="ARBA00022750"/>
    </source>
</evidence>
<comment type="catalytic activity">
    <reaction evidence="9 10">
        <text>Release of signal peptides from bacterial membrane prolipoproteins. Hydrolyzes -Xaa-Yaa-Zaa-|-(S,diacylglyceryl)Cys-, in which Xaa is hydrophobic (preferably Leu), and Yaa (Ala or Ser) and Zaa (Gly or Ala) have small, neutral side chains.</text>
        <dbReference type="EC" id="3.4.23.36"/>
    </reaction>
</comment>
<keyword evidence="5 9" id="KW-0064">Aspartyl protease</keyword>
<gene>
    <name evidence="9" type="primary">lspA</name>
    <name evidence="12" type="ORF">GA0061100_108232</name>
</gene>
<dbReference type="GO" id="GO:0004190">
    <property type="term" value="F:aspartic-type endopeptidase activity"/>
    <property type="evidence" value="ECO:0007669"/>
    <property type="project" value="UniProtKB-UniRule"/>
</dbReference>
<keyword evidence="8 9" id="KW-0472">Membrane</keyword>
<dbReference type="PANTHER" id="PTHR33695">
    <property type="entry name" value="LIPOPROTEIN SIGNAL PEPTIDASE"/>
    <property type="match status" value="1"/>
</dbReference>
<feature type="transmembrane region" description="Helical" evidence="9">
    <location>
        <begin position="141"/>
        <end position="161"/>
    </location>
</feature>
<evidence type="ECO:0000256" key="4">
    <source>
        <dbReference type="ARBA" id="ARBA00022692"/>
    </source>
</evidence>
<dbReference type="HAMAP" id="MF_00161">
    <property type="entry name" value="LspA"/>
    <property type="match status" value="1"/>
</dbReference>
<dbReference type="GO" id="GO:0005886">
    <property type="term" value="C:plasma membrane"/>
    <property type="evidence" value="ECO:0007669"/>
    <property type="project" value="UniProtKB-SubCell"/>
</dbReference>
<name>A0A1C3VVR2_9HYPH</name>
<dbReference type="AlphaFoldDB" id="A0A1C3VVR2"/>
<evidence type="ECO:0000256" key="11">
    <source>
        <dbReference type="RuleBase" id="RU004181"/>
    </source>
</evidence>
<dbReference type="NCBIfam" id="TIGR00077">
    <property type="entry name" value="lspA"/>
    <property type="match status" value="1"/>
</dbReference>
<proteinExistence type="inferred from homology"/>
<sequence length="172" mass="19496">MTESETHEQPTAKPALFSRPLPILIFIVVAVVLDQAIKIMVDHWLPLQEMVPVIPMLALYRTYNLGVAFSMLSGMDGWFIVGMRLVIVVFVLWLWRRTPDHRWLAHMGFALIIAGALGNLLDRFLYGHVIDYILFHTQTWSFAVFNLADSFITVGAGCVILDELLMPKKAKA</sequence>
<dbReference type="STRING" id="52131.GA0061100_108232"/>
<evidence type="ECO:0000256" key="3">
    <source>
        <dbReference type="ARBA" id="ARBA00022670"/>
    </source>
</evidence>
<dbReference type="InterPro" id="IPR001872">
    <property type="entry name" value="Peptidase_A8"/>
</dbReference>
<reference evidence="13" key="1">
    <citation type="submission" date="2016-08" db="EMBL/GenBank/DDBJ databases">
        <authorList>
            <person name="Varghese N."/>
            <person name="Submissions Spin"/>
        </authorList>
    </citation>
    <scope>NUCLEOTIDE SEQUENCE [LARGE SCALE GENOMIC DNA]</scope>
    <source>
        <strain evidence="13">CCBAU 57015</strain>
    </source>
</reference>